<dbReference type="OrthoDB" id="1780383at2"/>
<accession>A0A430F4F9</accession>
<name>A0A430F4F9_9BIFI</name>
<evidence type="ECO:0000313" key="1">
    <source>
        <dbReference type="EMBL" id="RSX44692.1"/>
    </source>
</evidence>
<dbReference type="RefSeq" id="WP_126032935.1">
    <property type="nucleotide sequence ID" value="NZ_QXGI01000012.1"/>
</dbReference>
<gene>
    <name evidence="1" type="ORF">D2E22_1978</name>
</gene>
<dbReference type="EMBL" id="QXGI01000012">
    <property type="protein sequence ID" value="RSX44692.1"/>
    <property type="molecule type" value="Genomic_DNA"/>
</dbReference>
<evidence type="ECO:0000313" key="2">
    <source>
        <dbReference type="Proteomes" id="UP000288052"/>
    </source>
</evidence>
<reference evidence="1 2" key="1">
    <citation type="submission" date="2018-09" db="EMBL/GenBank/DDBJ databases">
        <title>Characterization of the phylogenetic diversity of five novel species belonging to the genus Bifidobacterium.</title>
        <authorList>
            <person name="Lugli G.A."/>
            <person name="Duranti S."/>
            <person name="Milani C."/>
        </authorList>
    </citation>
    <scope>NUCLEOTIDE SEQUENCE [LARGE SCALE GENOMIC DNA]</scope>
    <source>
        <strain evidence="1 2">2020B</strain>
    </source>
</reference>
<sequence length="535" mass="59309">MVDFGSLIADDNESLDAYWLTVLAKRLEARIPKLCKLRTFYDGAEFVPTNAIPSGVDQTSYEIYRRFLELGTVNYARVIADNVSTRQKPIGFRQVSDRAVRSVEADTAWADNHMDLKARQMFHDVSIYGSGYLLVTQFAYPQRIKVLTPWETWVEDEAEAAVWYTYSEFEGREYLQLFRCERDDSGVLKRVYSRTASRESDRRTLLAESDTENIYKVCNDPETKLNTLSSDFHWDDGTEECSFGLACGGLPLVRLGSGTGMGVYEPHLPMLASLDQERFDRFCIQTMQAFRQRAIRGMKRAVYTENDIQVVNGQKKAGDPVDLSDAFAMGPAALWLLPEGCEIWESQVTDIQQWVTASSADVKQLAAATGTPLDVLSPDVSGSAEGAQLKRETLVMRVEDLNARANDALVRAMRMAMVAAGNESAAAERFETVWAPIAPNSELSEAQTASFLKDVLPPKTIMRQYLHMTETEISEAMQDMADNTYQNAFTTASAATDAAAQASENTGGFVRVDDSEDGVKALVDVDGDTGGDVDG</sequence>
<proteinExistence type="predicted"/>
<keyword evidence="2" id="KW-1185">Reference proteome</keyword>
<dbReference type="Proteomes" id="UP000288052">
    <property type="component" value="Unassembled WGS sequence"/>
</dbReference>
<comment type="caution">
    <text evidence="1">The sequence shown here is derived from an EMBL/GenBank/DDBJ whole genome shotgun (WGS) entry which is preliminary data.</text>
</comment>
<dbReference type="AlphaFoldDB" id="A0A430F4F9"/>
<organism evidence="1 2">
    <name type="scientific">Bifidobacterium castoris</name>
    <dbReference type="NCBI Taxonomy" id="2306972"/>
    <lineage>
        <taxon>Bacteria</taxon>
        <taxon>Bacillati</taxon>
        <taxon>Actinomycetota</taxon>
        <taxon>Actinomycetes</taxon>
        <taxon>Bifidobacteriales</taxon>
        <taxon>Bifidobacteriaceae</taxon>
        <taxon>Bifidobacterium</taxon>
    </lineage>
</organism>
<protein>
    <submittedName>
        <fullName evidence="1">Phage portal protein gp6</fullName>
    </submittedName>
</protein>